<dbReference type="PANTHER" id="PTHR43272:SF33">
    <property type="entry name" value="AMP-BINDING DOMAIN-CONTAINING PROTEIN-RELATED"/>
    <property type="match status" value="1"/>
</dbReference>
<dbReference type="GO" id="GO:0016020">
    <property type="term" value="C:membrane"/>
    <property type="evidence" value="ECO:0007669"/>
    <property type="project" value="TreeGrafter"/>
</dbReference>
<evidence type="ECO:0000313" key="5">
    <source>
        <dbReference type="Proteomes" id="UP000218796"/>
    </source>
</evidence>
<dbReference type="OrthoDB" id="9803968at2"/>
<evidence type="ECO:0000256" key="2">
    <source>
        <dbReference type="ARBA" id="ARBA00022840"/>
    </source>
</evidence>
<dbReference type="GO" id="GO:0005524">
    <property type="term" value="F:ATP binding"/>
    <property type="evidence" value="ECO:0007669"/>
    <property type="project" value="UniProtKB-KW"/>
</dbReference>
<reference evidence="4 5" key="1">
    <citation type="submission" date="2017-08" db="EMBL/GenBank/DDBJ databases">
        <title>Draft Genome Sequence of Hafnia alvei CITHA-6 Isolated from Raw Bovine Milk.</title>
        <authorList>
            <person name="Culligan E.P."/>
            <person name="Mcsweeney A."/>
            <person name="O'Doherty C."/>
            <person name="Gleeson E."/>
            <person name="O'Riordan D."/>
            <person name="Sleator R.D."/>
        </authorList>
    </citation>
    <scope>NUCLEOTIDE SEQUENCE [LARGE SCALE GENOMIC DNA]</scope>
    <source>
        <strain evidence="4 5">CITHA-6</strain>
    </source>
</reference>
<evidence type="ECO:0000259" key="3">
    <source>
        <dbReference type="Pfam" id="PF00501"/>
    </source>
</evidence>
<proteinExistence type="predicted"/>
<keyword evidence="2" id="KW-0067">ATP-binding</keyword>
<dbReference type="InterPro" id="IPR000873">
    <property type="entry name" value="AMP-dep_synth/lig_dom"/>
</dbReference>
<gene>
    <name evidence="4" type="ORF">CJD50_10495</name>
</gene>
<dbReference type="PROSITE" id="PS00455">
    <property type="entry name" value="AMP_BINDING"/>
    <property type="match status" value="1"/>
</dbReference>
<dbReference type="CDD" id="cd05907">
    <property type="entry name" value="VL_LC_FACS_like"/>
    <property type="match status" value="1"/>
</dbReference>
<dbReference type="PANTHER" id="PTHR43272">
    <property type="entry name" value="LONG-CHAIN-FATTY-ACID--COA LIGASE"/>
    <property type="match status" value="1"/>
</dbReference>
<evidence type="ECO:0000313" key="4">
    <source>
        <dbReference type="EMBL" id="PAV96864.1"/>
    </source>
</evidence>
<dbReference type="GO" id="GO:0004467">
    <property type="term" value="F:long-chain fatty acid-CoA ligase activity"/>
    <property type="evidence" value="ECO:0007669"/>
    <property type="project" value="TreeGrafter"/>
</dbReference>
<evidence type="ECO:0000256" key="1">
    <source>
        <dbReference type="ARBA" id="ARBA00022741"/>
    </source>
</evidence>
<protein>
    <submittedName>
        <fullName evidence="4">Long-chain fatty acid--CoA ligase</fullName>
    </submittedName>
</protein>
<dbReference type="RefSeq" id="WP_008814605.1">
    <property type="nucleotide sequence ID" value="NZ_CALECD010000080.1"/>
</dbReference>
<name>A0A2A2MDB5_9GAMM</name>
<dbReference type="KEGG" id="hpar:AL518_08415"/>
<feature type="domain" description="AMP-dependent synthetase/ligase" evidence="3">
    <location>
        <begin position="15"/>
        <end position="426"/>
    </location>
</feature>
<dbReference type="Pfam" id="PF00501">
    <property type="entry name" value="AMP-binding"/>
    <property type="match status" value="1"/>
</dbReference>
<keyword evidence="4" id="KW-0436">Ligase</keyword>
<dbReference type="EMBL" id="NQMS01000003">
    <property type="protein sequence ID" value="PAV96864.1"/>
    <property type="molecule type" value="Genomic_DNA"/>
</dbReference>
<keyword evidence="1" id="KW-0547">Nucleotide-binding</keyword>
<sequence>MINELNKYHLVERIQQQIKHIPHRVALREWSAHGETPYTWQQVGLRVEKLALALCALGVDVQERVAIFAHNSVSWSLIDLAILHLRAITVPVYSTNTAAQTAFVLNDADVRILFVDGQSQYNAALALRGVCPQLEHIIVMSDSIDMQGCEIACTLDSFAASAQERFLPLLKERIEQADMSDLFTLIYTSGTTGEPKGVMLNYTNMGAQLRLHDERLTVTAEDVSLCFLPLSHVFERAWSFYVMHSGAQNVYLSDTNQVREAMQSVKPTVMCAVPRFYEKIFSAIHEKVAQAKWHKRAMFKCAIWVGEKRFLTERAGCKPNVVLSAMHKLADKLVLSKLRGILGGRVRFLPAAGAKLDDNVILFFQALGANIKYGYGMTETCATVSCWEENDFRFGSIGKPLPDVEVRIGHENEIQVRGPIVMCGYYNKPLETAATFTEDGWLKTGDAGALDENGNLFITERLKDLMKTSNGKYIAPQMVEGTLAQDRFIEQVAVIADARKFVSALIVPCFESLEEYAKSINLKYHDRLDLLRHSHIVEMFDQRLREMQKGLAKFEQVKRFTLLPEAFSMEQGELTPTLKLRRKIINSRYQMEIESMYLEH</sequence>
<comment type="caution">
    <text evidence="4">The sequence shown here is derived from an EMBL/GenBank/DDBJ whole genome shotgun (WGS) entry which is preliminary data.</text>
</comment>
<organism evidence="4 5">
    <name type="scientific">Hafnia paralvei</name>
    <dbReference type="NCBI Taxonomy" id="546367"/>
    <lineage>
        <taxon>Bacteria</taxon>
        <taxon>Pseudomonadati</taxon>
        <taxon>Pseudomonadota</taxon>
        <taxon>Gammaproteobacteria</taxon>
        <taxon>Enterobacterales</taxon>
        <taxon>Hafniaceae</taxon>
        <taxon>Hafnia</taxon>
    </lineage>
</organism>
<dbReference type="InterPro" id="IPR042099">
    <property type="entry name" value="ANL_N_sf"/>
</dbReference>
<dbReference type="Gene3D" id="3.40.50.12780">
    <property type="entry name" value="N-terminal domain of ligase-like"/>
    <property type="match status" value="1"/>
</dbReference>
<dbReference type="Pfam" id="PF23562">
    <property type="entry name" value="AMP-binding_C_3"/>
    <property type="match status" value="1"/>
</dbReference>
<accession>A0A2A2MDB5</accession>
<dbReference type="InterPro" id="IPR020845">
    <property type="entry name" value="AMP-binding_CS"/>
</dbReference>
<dbReference type="AlphaFoldDB" id="A0A2A2MDB5"/>
<keyword evidence="5" id="KW-1185">Reference proteome</keyword>
<dbReference type="SUPFAM" id="SSF56801">
    <property type="entry name" value="Acetyl-CoA synthetase-like"/>
    <property type="match status" value="1"/>
</dbReference>
<dbReference type="Proteomes" id="UP000218796">
    <property type="component" value="Unassembled WGS sequence"/>
</dbReference>